<dbReference type="InterPro" id="IPR000048">
    <property type="entry name" value="IQ_motif_EF-hand-BS"/>
</dbReference>
<reference evidence="2" key="1">
    <citation type="journal article" date="2023" name="G3 (Bethesda)">
        <title>Whole genome assembly and annotation of the endangered Caribbean coral Acropora cervicornis.</title>
        <authorList>
            <person name="Selwyn J.D."/>
            <person name="Vollmer S.V."/>
        </authorList>
    </citation>
    <scope>NUCLEOTIDE SEQUENCE</scope>
    <source>
        <strain evidence="2">K2</strain>
    </source>
</reference>
<evidence type="ECO:0000313" key="2">
    <source>
        <dbReference type="EMBL" id="KAK2573426.1"/>
    </source>
</evidence>
<dbReference type="CDD" id="cd12100">
    <property type="entry name" value="DD_CABYR_SP17"/>
    <property type="match status" value="1"/>
</dbReference>
<dbReference type="InterPro" id="IPR047579">
    <property type="entry name" value="DD_CABYR_SP17"/>
</dbReference>
<dbReference type="CDD" id="cd23767">
    <property type="entry name" value="IQCD"/>
    <property type="match status" value="4"/>
</dbReference>
<dbReference type="SMART" id="SM00015">
    <property type="entry name" value="IQ"/>
    <property type="match status" value="7"/>
</dbReference>
<evidence type="ECO:0000259" key="1">
    <source>
        <dbReference type="SMART" id="SM00394"/>
    </source>
</evidence>
<dbReference type="InterPro" id="IPR027417">
    <property type="entry name" value="P-loop_NTPase"/>
</dbReference>
<organism evidence="2 3">
    <name type="scientific">Acropora cervicornis</name>
    <name type="common">Staghorn coral</name>
    <dbReference type="NCBI Taxonomy" id="6130"/>
    <lineage>
        <taxon>Eukaryota</taxon>
        <taxon>Metazoa</taxon>
        <taxon>Cnidaria</taxon>
        <taxon>Anthozoa</taxon>
        <taxon>Hexacorallia</taxon>
        <taxon>Scleractinia</taxon>
        <taxon>Astrocoeniina</taxon>
        <taxon>Acroporidae</taxon>
        <taxon>Acropora</taxon>
    </lineage>
</organism>
<dbReference type="AlphaFoldDB" id="A0AAD9R605"/>
<feature type="domain" description="RIIa" evidence="1">
    <location>
        <begin position="21"/>
        <end position="59"/>
    </location>
</feature>
<dbReference type="Gene3D" id="1.20.5.190">
    <property type="match status" value="4"/>
</dbReference>
<dbReference type="PANTHER" id="PTHR10699:SF27">
    <property type="entry name" value="RIIA DOMAIN-CONTAINING PROTEIN"/>
    <property type="match status" value="1"/>
</dbReference>
<dbReference type="EMBL" id="JARQWQ010000002">
    <property type="protein sequence ID" value="KAK2573426.1"/>
    <property type="molecule type" value="Genomic_DNA"/>
</dbReference>
<sequence length="397" mass="45610">MAGTFNSPRQEISRKRLTVPRGFRNLLEGLTTEILRSNPSDIYKFAADYFKSRLQERQERGYDDCLLGSQIDGYYRYEPLRDSREELDAAATKIQSTFRGHKARRETSRQKTKKPRCLGHAYTFPSQHSDGFGEKGHAAAVRIQAGYRGYSTRKELKTQNEAAIAIQAGYRGYTVRKGFKQKFPNRPYLQRIEEENAAKIDQPQADQVSAERLDEEAAAIKIQSVFRGHQIREAVKNEREADNDCTGENELQRNEAATKIQANYRGYYDRKQLENKYEAATKIQAGYRGYSVRKLRHTRSEAAVKIQSHYRGYKTRQQLRTRHSTKSLLKVTTGEEFALHRDSRTSFSLPVGLKFEGPLDEDSDAEIEKIVNDLQAKKELKAIEEAPYTETSKAEDN</sequence>
<gene>
    <name evidence="2" type="ORF">P5673_001078</name>
</gene>
<dbReference type="GO" id="GO:0005516">
    <property type="term" value="F:calmodulin binding"/>
    <property type="evidence" value="ECO:0007669"/>
    <property type="project" value="TreeGrafter"/>
</dbReference>
<comment type="caution">
    <text evidence="2">The sequence shown here is derived from an EMBL/GenBank/DDBJ whole genome shotgun (WGS) entry which is preliminary data.</text>
</comment>
<dbReference type="FunFam" id="1.20.5.190:FF:000055">
    <property type="entry name" value="Putative microtubule-associated protein futsch"/>
    <property type="match status" value="2"/>
</dbReference>
<dbReference type="Pfam" id="PF02197">
    <property type="entry name" value="RIIa"/>
    <property type="match status" value="1"/>
</dbReference>
<name>A0AAD9R605_ACRCE</name>
<protein>
    <submittedName>
        <fullName evidence="2">Abnormal spindle-like microcephaly-associated protein-like protein</fullName>
    </submittedName>
</protein>
<keyword evidence="3" id="KW-1185">Reference proteome</keyword>
<dbReference type="PROSITE" id="PS50096">
    <property type="entry name" value="IQ"/>
    <property type="match status" value="7"/>
</dbReference>
<dbReference type="Pfam" id="PF00612">
    <property type="entry name" value="IQ"/>
    <property type="match status" value="7"/>
</dbReference>
<evidence type="ECO:0000313" key="3">
    <source>
        <dbReference type="Proteomes" id="UP001249851"/>
    </source>
</evidence>
<proteinExistence type="predicted"/>
<reference evidence="2" key="2">
    <citation type="journal article" date="2023" name="Science">
        <title>Genomic signatures of disease resistance in endangered staghorn corals.</title>
        <authorList>
            <person name="Vollmer S.V."/>
            <person name="Selwyn J.D."/>
            <person name="Despard B.A."/>
            <person name="Roesel C.L."/>
        </authorList>
    </citation>
    <scope>NUCLEOTIDE SEQUENCE</scope>
    <source>
        <strain evidence="2">K2</strain>
    </source>
</reference>
<dbReference type="SUPFAM" id="SSF52540">
    <property type="entry name" value="P-loop containing nucleoside triphosphate hydrolases"/>
    <property type="match status" value="3"/>
</dbReference>
<dbReference type="Proteomes" id="UP001249851">
    <property type="component" value="Unassembled WGS sequence"/>
</dbReference>
<dbReference type="InterPro" id="IPR003117">
    <property type="entry name" value="cAMP_dep_PK_reg_su_I/II_a/b"/>
</dbReference>
<dbReference type="SMART" id="SM00394">
    <property type="entry name" value="RIIa"/>
    <property type="match status" value="1"/>
</dbReference>
<dbReference type="PANTHER" id="PTHR10699">
    <property type="entry name" value="NEUROMODULIN"/>
    <property type="match status" value="1"/>
</dbReference>
<dbReference type="Gene3D" id="1.20.890.10">
    <property type="entry name" value="cAMP-dependent protein kinase regulatory subunit, dimerization-anchoring domain"/>
    <property type="match status" value="1"/>
</dbReference>
<accession>A0AAD9R605</accession>
<dbReference type="SUPFAM" id="SSF47391">
    <property type="entry name" value="Dimerization-anchoring domain of cAMP-dependent PK regulatory subunit"/>
    <property type="match status" value="1"/>
</dbReference>